<dbReference type="InterPro" id="IPR043132">
    <property type="entry name" value="BCAT-like_C"/>
</dbReference>
<evidence type="ECO:0000259" key="2">
    <source>
        <dbReference type="Pfam" id="PF00425"/>
    </source>
</evidence>
<sequence>MTTVRRPSLLWAAFDFPRHPLAREDGERLRGAYFVAPDRRLVARDATSLREVLRQAHDAAREGAWVLGGLRYEAAAALDASLPSRPQTSGEPLAEFAVWRDAPAPWPAEIEERAHDLSPWRDAQSEADEQSQVARIRDYIRAGDCYQVNLTTRLMAEAGPAFELSDYFFALHAAQPGGFSLMLRLSDEPQAPGEEGGETQRGHADEHHLPDADRPARARAVASVSPELFFDWRPLPEEPTAVHTWLLSAQPMKGTAPRGRDRADDEAAQAYLRTSPKERAENLMIVDLLRNDLSRVAVTGSVRVPRLFELHALPTVWQMTSTISAVSRTGLGLDELMAALFPCGSVTGAPKRRAMQVIDELEPAERGWYCGALGVMQPGGVATFNVPIRTVTQRGAVLTCGVGSGITLDAEPQPEIDEWRAKSRFLSRAQAPIAALETLRLDDGRFAREDRHLSRLSRTVRHFGLHASLDAVRARLRSIAAAHPQGSWRVRLTVTRQGDISDEVRPLPVTEATALAPLWITLADRPVDTRGPDAEFFQHKTTRREVYQAFLDRKPADCFDVLLHNRDGELTEGCLTNLAVQLDGPDAPWLTPRAAAGLLPGVMREELLEQGRIRESRLLINDLRRAHALAIFNSVRGWREARLLHEEFHDHHTQPAPPDGAQAPRG</sequence>
<evidence type="ECO:0000256" key="1">
    <source>
        <dbReference type="SAM" id="MobiDB-lite"/>
    </source>
</evidence>
<protein>
    <submittedName>
        <fullName evidence="3">Chorismate-binding protein</fullName>
    </submittedName>
</protein>
<dbReference type="PRINTS" id="PR00095">
    <property type="entry name" value="ANTSNTHASEI"/>
</dbReference>
<dbReference type="Gene3D" id="3.30.470.10">
    <property type="match status" value="1"/>
</dbReference>
<feature type="region of interest" description="Disordered" evidence="1">
    <location>
        <begin position="187"/>
        <end position="217"/>
    </location>
</feature>
<dbReference type="PANTHER" id="PTHR11236">
    <property type="entry name" value="AMINOBENZOATE/ANTHRANILATE SYNTHASE"/>
    <property type="match status" value="1"/>
</dbReference>
<organism evidence="3 4">
    <name type="scientific">Roseateles amylovorans</name>
    <dbReference type="NCBI Taxonomy" id="2978473"/>
    <lineage>
        <taxon>Bacteria</taxon>
        <taxon>Pseudomonadati</taxon>
        <taxon>Pseudomonadota</taxon>
        <taxon>Betaproteobacteria</taxon>
        <taxon>Burkholderiales</taxon>
        <taxon>Sphaerotilaceae</taxon>
        <taxon>Roseateles</taxon>
    </lineage>
</organism>
<accession>A0ABY6AZ74</accession>
<dbReference type="InterPro" id="IPR005801">
    <property type="entry name" value="ADC_synthase"/>
</dbReference>
<dbReference type="InterPro" id="IPR001544">
    <property type="entry name" value="Aminotrans_IV"/>
</dbReference>
<dbReference type="Gene3D" id="3.60.120.10">
    <property type="entry name" value="Anthranilate synthase"/>
    <property type="match status" value="1"/>
</dbReference>
<evidence type="ECO:0000313" key="3">
    <source>
        <dbReference type="EMBL" id="UXH76385.1"/>
    </source>
</evidence>
<dbReference type="RefSeq" id="WP_261756116.1">
    <property type="nucleotide sequence ID" value="NZ_CP104562.2"/>
</dbReference>
<dbReference type="Gene3D" id="3.20.10.10">
    <property type="entry name" value="D-amino Acid Aminotransferase, subunit A, domain 2"/>
    <property type="match status" value="1"/>
</dbReference>
<gene>
    <name evidence="3" type="ORF">N4261_15095</name>
</gene>
<keyword evidence="4" id="KW-1185">Reference proteome</keyword>
<dbReference type="EMBL" id="CP104562">
    <property type="protein sequence ID" value="UXH76385.1"/>
    <property type="molecule type" value="Genomic_DNA"/>
</dbReference>
<dbReference type="Proteomes" id="UP001064933">
    <property type="component" value="Chromosome"/>
</dbReference>
<dbReference type="InterPro" id="IPR019999">
    <property type="entry name" value="Anth_synth_I-like"/>
</dbReference>
<proteinExistence type="predicted"/>
<dbReference type="Pfam" id="PF00425">
    <property type="entry name" value="Chorismate_bind"/>
    <property type="match status" value="1"/>
</dbReference>
<feature type="domain" description="Chorismate-utilising enzyme C-terminal" evidence="2">
    <location>
        <begin position="130"/>
        <end position="422"/>
    </location>
</feature>
<reference evidence="3" key="1">
    <citation type="submission" date="2022-10" db="EMBL/GenBank/DDBJ databases">
        <title>Characterization and whole genome sequencing of a new Roseateles species, isolated from fresh water.</title>
        <authorList>
            <person name="Guliayeva D.Y."/>
            <person name="Akhremchuk A.E."/>
            <person name="Sikolenko M.A."/>
            <person name="Valentovich L.N."/>
            <person name="Sidarenka A.V."/>
        </authorList>
    </citation>
    <scope>NUCLEOTIDE SEQUENCE</scope>
    <source>
        <strain evidence="3">BIM B-1768</strain>
    </source>
</reference>
<feature type="compositionally biased region" description="Basic and acidic residues" evidence="1">
    <location>
        <begin position="198"/>
        <end position="216"/>
    </location>
</feature>
<dbReference type="InterPro" id="IPR015890">
    <property type="entry name" value="Chorismate_C"/>
</dbReference>
<dbReference type="Pfam" id="PF01063">
    <property type="entry name" value="Aminotran_4"/>
    <property type="match status" value="1"/>
</dbReference>
<dbReference type="SUPFAM" id="SSF56752">
    <property type="entry name" value="D-aminoacid aminotransferase-like PLP-dependent enzymes"/>
    <property type="match status" value="1"/>
</dbReference>
<dbReference type="InterPro" id="IPR036038">
    <property type="entry name" value="Aminotransferase-like"/>
</dbReference>
<name>A0ABY6AZ74_9BURK</name>
<dbReference type="InterPro" id="IPR043131">
    <property type="entry name" value="BCAT-like_N"/>
</dbReference>
<dbReference type="PANTHER" id="PTHR11236:SF50">
    <property type="entry name" value="AMINODEOXYCHORISMATE SYNTHASE COMPONENT 1"/>
    <property type="match status" value="1"/>
</dbReference>
<dbReference type="SUPFAM" id="SSF56322">
    <property type="entry name" value="ADC synthase"/>
    <property type="match status" value="1"/>
</dbReference>
<evidence type="ECO:0000313" key="4">
    <source>
        <dbReference type="Proteomes" id="UP001064933"/>
    </source>
</evidence>